<gene>
    <name evidence="9" type="ORF">S01H1_14652</name>
</gene>
<evidence type="ECO:0000259" key="8">
    <source>
        <dbReference type="Pfam" id="PF13632"/>
    </source>
</evidence>
<dbReference type="Gene3D" id="3.90.550.10">
    <property type="entry name" value="Spore Coat Polysaccharide Biosynthesis Protein SpsA, Chain A"/>
    <property type="match status" value="1"/>
</dbReference>
<dbReference type="GO" id="GO:0016757">
    <property type="term" value="F:glycosyltransferase activity"/>
    <property type="evidence" value="ECO:0007669"/>
    <property type="project" value="UniProtKB-KW"/>
</dbReference>
<feature type="transmembrane region" description="Helical" evidence="7">
    <location>
        <begin position="6"/>
        <end position="23"/>
    </location>
</feature>
<evidence type="ECO:0000256" key="4">
    <source>
        <dbReference type="ARBA" id="ARBA00022692"/>
    </source>
</evidence>
<dbReference type="PANTHER" id="PTHR43867">
    <property type="entry name" value="CELLULOSE SYNTHASE CATALYTIC SUBUNIT A [UDP-FORMING]"/>
    <property type="match status" value="1"/>
</dbReference>
<proteinExistence type="predicted"/>
<feature type="domain" description="Glycosyltransferase 2-like" evidence="8">
    <location>
        <begin position="175"/>
        <end position="324"/>
    </location>
</feature>
<dbReference type="AlphaFoldDB" id="X0RVQ6"/>
<evidence type="ECO:0000256" key="7">
    <source>
        <dbReference type="SAM" id="Phobius"/>
    </source>
</evidence>
<keyword evidence="5 7" id="KW-1133">Transmembrane helix</keyword>
<dbReference type="PANTHER" id="PTHR43867:SF2">
    <property type="entry name" value="CELLULOSE SYNTHASE CATALYTIC SUBUNIT A [UDP-FORMING]"/>
    <property type="match status" value="1"/>
</dbReference>
<evidence type="ECO:0000256" key="1">
    <source>
        <dbReference type="ARBA" id="ARBA00004141"/>
    </source>
</evidence>
<sequence length="334" mass="39306">MTLTTILIYSVMILFGVGVVNLYRHLIDMYRFEKTYLKKPDIDVRNVLAKASRNGGLPYFAIMVPAREEVGVIENTIRRLEQFDYPKYSYEILIITDEREVLSNPRENTANVARIVAQELNDKYHREFVKVAIVPVAFDGYYPGQINGKDNRSTKGRALNWGLRQIPDYVDMVGIYDADARTHPHLLKFIASRRLKLNIDVIQGPVYPVSNYHKVTTVPDFAGLHLAWWHRSFYPKLGKERQKLQFLAGTNYFIDKDLIRRIGGWDYEALTEDAELGLRLYSQEKRFAKWHPYEEIEQSPKNFRAFFHQRRRWAEGFLQLVPQIRKTKMAKWDR</sequence>
<keyword evidence="3" id="KW-0808">Transferase</keyword>
<protein>
    <recommendedName>
        <fullName evidence="8">Glycosyltransferase 2-like domain-containing protein</fullName>
    </recommendedName>
</protein>
<keyword evidence="2" id="KW-0328">Glycosyltransferase</keyword>
<dbReference type="SUPFAM" id="SSF53448">
    <property type="entry name" value="Nucleotide-diphospho-sugar transferases"/>
    <property type="match status" value="1"/>
</dbReference>
<dbReference type="GO" id="GO:0016020">
    <property type="term" value="C:membrane"/>
    <property type="evidence" value="ECO:0007669"/>
    <property type="project" value="UniProtKB-SubCell"/>
</dbReference>
<dbReference type="Pfam" id="PF13632">
    <property type="entry name" value="Glyco_trans_2_3"/>
    <property type="match status" value="1"/>
</dbReference>
<keyword evidence="4 7" id="KW-0812">Transmembrane</keyword>
<comment type="caution">
    <text evidence="9">The sequence shown here is derived from an EMBL/GenBank/DDBJ whole genome shotgun (WGS) entry which is preliminary data.</text>
</comment>
<keyword evidence="6 7" id="KW-0472">Membrane</keyword>
<evidence type="ECO:0000256" key="6">
    <source>
        <dbReference type="ARBA" id="ARBA00023136"/>
    </source>
</evidence>
<dbReference type="InterPro" id="IPR001173">
    <property type="entry name" value="Glyco_trans_2-like"/>
</dbReference>
<feature type="non-terminal residue" evidence="9">
    <location>
        <position position="334"/>
    </location>
</feature>
<evidence type="ECO:0000256" key="2">
    <source>
        <dbReference type="ARBA" id="ARBA00022676"/>
    </source>
</evidence>
<reference evidence="9" key="1">
    <citation type="journal article" date="2014" name="Front. Microbiol.">
        <title>High frequency of phylogenetically diverse reductive dehalogenase-homologous genes in deep subseafloor sedimentary metagenomes.</title>
        <authorList>
            <person name="Kawai M."/>
            <person name="Futagami T."/>
            <person name="Toyoda A."/>
            <person name="Takaki Y."/>
            <person name="Nishi S."/>
            <person name="Hori S."/>
            <person name="Arai W."/>
            <person name="Tsubouchi T."/>
            <person name="Morono Y."/>
            <person name="Uchiyama I."/>
            <person name="Ito T."/>
            <person name="Fujiyama A."/>
            <person name="Inagaki F."/>
            <person name="Takami H."/>
        </authorList>
    </citation>
    <scope>NUCLEOTIDE SEQUENCE</scope>
    <source>
        <strain evidence="9">Expedition CK06-06</strain>
    </source>
</reference>
<organism evidence="9">
    <name type="scientific">marine sediment metagenome</name>
    <dbReference type="NCBI Taxonomy" id="412755"/>
    <lineage>
        <taxon>unclassified sequences</taxon>
        <taxon>metagenomes</taxon>
        <taxon>ecological metagenomes</taxon>
    </lineage>
</organism>
<dbReference type="InterPro" id="IPR029044">
    <property type="entry name" value="Nucleotide-diphossugar_trans"/>
</dbReference>
<dbReference type="InterPro" id="IPR050321">
    <property type="entry name" value="Glycosyltr_2/OpgH_subfam"/>
</dbReference>
<name>X0RVQ6_9ZZZZ</name>
<evidence type="ECO:0000313" key="9">
    <source>
        <dbReference type="EMBL" id="GAF67842.1"/>
    </source>
</evidence>
<comment type="subcellular location">
    <subcellularLocation>
        <location evidence="1">Membrane</location>
        <topology evidence="1">Multi-pass membrane protein</topology>
    </subcellularLocation>
</comment>
<dbReference type="EMBL" id="BARS01007630">
    <property type="protein sequence ID" value="GAF67842.1"/>
    <property type="molecule type" value="Genomic_DNA"/>
</dbReference>
<evidence type="ECO:0000256" key="3">
    <source>
        <dbReference type="ARBA" id="ARBA00022679"/>
    </source>
</evidence>
<evidence type="ECO:0000256" key="5">
    <source>
        <dbReference type="ARBA" id="ARBA00022989"/>
    </source>
</evidence>
<accession>X0RVQ6</accession>